<accession>A0A402D2D6</accession>
<dbReference type="Pfam" id="PF06224">
    <property type="entry name" value="AlkZ-like"/>
    <property type="match status" value="1"/>
</dbReference>
<protein>
    <submittedName>
        <fullName evidence="1">Uncharacterized protein</fullName>
    </submittedName>
</protein>
<reference evidence="1 2" key="1">
    <citation type="journal article" date="2019" name="Int. J. Syst. Evol. Microbiol.">
        <title>Capsulimonas corticalis gen. nov., sp. nov., an aerobic capsulated bacterium, of a novel bacterial order, Capsulimonadales ord. nov., of the class Armatimonadia of the phylum Armatimonadetes.</title>
        <authorList>
            <person name="Li J."/>
            <person name="Kudo C."/>
            <person name="Tonouchi A."/>
        </authorList>
    </citation>
    <scope>NUCLEOTIDE SEQUENCE [LARGE SCALE GENOMIC DNA]</scope>
    <source>
        <strain evidence="1 2">AX-7</strain>
    </source>
</reference>
<dbReference type="RefSeq" id="WP_119323791.1">
    <property type="nucleotide sequence ID" value="NZ_AP025739.1"/>
</dbReference>
<dbReference type="OrthoDB" id="57247at2"/>
<dbReference type="Proteomes" id="UP000287394">
    <property type="component" value="Chromosome"/>
</dbReference>
<dbReference type="PANTHER" id="PTHR38479">
    <property type="entry name" value="LMO0824 PROTEIN"/>
    <property type="match status" value="1"/>
</dbReference>
<dbReference type="InterPro" id="IPR009351">
    <property type="entry name" value="AlkZ-like"/>
</dbReference>
<dbReference type="KEGG" id="ccot:CCAX7_20930"/>
<sequence>MPADTITQTELNRALLARQWLLRREPATALAAIEHLAALQAQEAKPPYVGLWTRLESFAREDLNALLRARLAVRATMMRATIHLMSARDFLEWRTAIQPVLTGGMQSVLKDRMADVDMAALLAGAREFFGNAPSTFDDLRNAYAAADPECDTRALAYAVRLHLPLVMAPTDAPWGYPSAAQFTLVETWLGAHPSPAEAQDDLALRYLAAFGPASVADFQTWSGLKGAKAIFERLRHQLQAFRDERKRELFDIPNAPRPEAGDAAPARFLPEFDSALLAHADRSRVIADEYRPLVVTKNLRVLATFLVDGYVAGTWTTERKKRSATLILKPFAPLPQAVKEELSAEGHRLLRFMEEDAETCDVQISSGYERSQEPETPA</sequence>
<gene>
    <name evidence="1" type="ORF">CCAX7_20930</name>
</gene>
<evidence type="ECO:0000313" key="2">
    <source>
        <dbReference type="Proteomes" id="UP000287394"/>
    </source>
</evidence>
<name>A0A402D2D6_9BACT</name>
<evidence type="ECO:0000313" key="1">
    <source>
        <dbReference type="EMBL" id="BDI30042.1"/>
    </source>
</evidence>
<keyword evidence="2" id="KW-1185">Reference proteome</keyword>
<organism evidence="1 2">
    <name type="scientific">Capsulimonas corticalis</name>
    <dbReference type="NCBI Taxonomy" id="2219043"/>
    <lineage>
        <taxon>Bacteria</taxon>
        <taxon>Bacillati</taxon>
        <taxon>Armatimonadota</taxon>
        <taxon>Armatimonadia</taxon>
        <taxon>Capsulimonadales</taxon>
        <taxon>Capsulimonadaceae</taxon>
        <taxon>Capsulimonas</taxon>
    </lineage>
</organism>
<proteinExistence type="predicted"/>
<dbReference type="AlphaFoldDB" id="A0A402D2D6"/>
<dbReference type="EMBL" id="AP025739">
    <property type="protein sequence ID" value="BDI30042.1"/>
    <property type="molecule type" value="Genomic_DNA"/>
</dbReference>
<dbReference type="PANTHER" id="PTHR38479:SF2">
    <property type="entry name" value="WINGED HELIX DNA-BINDING DOMAIN-CONTAINING PROTEIN"/>
    <property type="match status" value="1"/>
</dbReference>